<dbReference type="Pfam" id="PF13188">
    <property type="entry name" value="PAS_8"/>
    <property type="match status" value="1"/>
</dbReference>
<dbReference type="CDD" id="cd00075">
    <property type="entry name" value="HATPase"/>
    <property type="match status" value="1"/>
</dbReference>
<dbReference type="Pfam" id="PF02518">
    <property type="entry name" value="HATPase_c"/>
    <property type="match status" value="1"/>
</dbReference>
<dbReference type="InterPro" id="IPR000014">
    <property type="entry name" value="PAS"/>
</dbReference>
<dbReference type="PROSITE" id="PS50109">
    <property type="entry name" value="HIS_KIN"/>
    <property type="match status" value="1"/>
</dbReference>
<keyword evidence="1" id="KW-0597">Phosphoprotein</keyword>
<accession>A0A3B1AY27</accession>
<keyword evidence="4" id="KW-0282">Flagellum</keyword>
<dbReference type="PROSITE" id="PS50112">
    <property type="entry name" value="PAS"/>
    <property type="match status" value="1"/>
</dbReference>
<dbReference type="InterPro" id="IPR035965">
    <property type="entry name" value="PAS-like_dom_sf"/>
</dbReference>
<keyword evidence="4" id="KW-0969">Cilium</keyword>
<name>A0A3B1AY27_9ZZZZ</name>
<dbReference type="SUPFAM" id="SSF55785">
    <property type="entry name" value="PYP-like sensor domain (PAS domain)"/>
    <property type="match status" value="1"/>
</dbReference>
<evidence type="ECO:0000259" key="2">
    <source>
        <dbReference type="PROSITE" id="PS50109"/>
    </source>
</evidence>
<keyword evidence="4" id="KW-0808">Transferase</keyword>
<dbReference type="GO" id="GO:0000155">
    <property type="term" value="F:phosphorelay sensor kinase activity"/>
    <property type="evidence" value="ECO:0007669"/>
    <property type="project" value="InterPro"/>
</dbReference>
<feature type="domain" description="PAS" evidence="3">
    <location>
        <begin position="54"/>
        <end position="90"/>
    </location>
</feature>
<dbReference type="Gene3D" id="1.10.287.130">
    <property type="match status" value="1"/>
</dbReference>
<organism evidence="4">
    <name type="scientific">hydrothermal vent metagenome</name>
    <dbReference type="NCBI Taxonomy" id="652676"/>
    <lineage>
        <taxon>unclassified sequences</taxon>
        <taxon>metagenomes</taxon>
        <taxon>ecological metagenomes</taxon>
    </lineage>
</organism>
<reference evidence="4" key="1">
    <citation type="submission" date="2018-06" db="EMBL/GenBank/DDBJ databases">
        <authorList>
            <person name="Zhirakovskaya E."/>
        </authorList>
    </citation>
    <scope>NUCLEOTIDE SEQUENCE</scope>
</reference>
<protein>
    <submittedName>
        <fullName evidence="4">Flagellar sensor histidine kinase FleS</fullName>
    </submittedName>
</protein>
<dbReference type="CDD" id="cd00082">
    <property type="entry name" value="HisKA"/>
    <property type="match status" value="1"/>
</dbReference>
<evidence type="ECO:0000256" key="1">
    <source>
        <dbReference type="ARBA" id="ARBA00022553"/>
    </source>
</evidence>
<dbReference type="InterPro" id="IPR036890">
    <property type="entry name" value="HATPase_C_sf"/>
</dbReference>
<dbReference type="InterPro" id="IPR003594">
    <property type="entry name" value="HATPase_dom"/>
</dbReference>
<dbReference type="InterPro" id="IPR005467">
    <property type="entry name" value="His_kinase_dom"/>
</dbReference>
<dbReference type="Gene3D" id="3.30.450.20">
    <property type="entry name" value="PAS domain"/>
    <property type="match status" value="1"/>
</dbReference>
<keyword evidence="4" id="KW-0966">Cell projection</keyword>
<dbReference type="SUPFAM" id="SSF55874">
    <property type="entry name" value="ATPase domain of HSP90 chaperone/DNA topoisomerase II/histidine kinase"/>
    <property type="match status" value="1"/>
</dbReference>
<gene>
    <name evidence="4" type="ORF">MNBD_GAMMA19-2240</name>
</gene>
<dbReference type="EMBL" id="UOFV01000452">
    <property type="protein sequence ID" value="VAX04168.1"/>
    <property type="molecule type" value="Genomic_DNA"/>
</dbReference>
<dbReference type="Pfam" id="PF00512">
    <property type="entry name" value="HisKA"/>
    <property type="match status" value="1"/>
</dbReference>
<feature type="domain" description="Histidine kinase" evidence="2">
    <location>
        <begin position="169"/>
        <end position="381"/>
    </location>
</feature>
<dbReference type="SMART" id="SM00091">
    <property type="entry name" value="PAS"/>
    <property type="match status" value="1"/>
</dbReference>
<dbReference type="CDD" id="cd00130">
    <property type="entry name" value="PAS"/>
    <property type="match status" value="1"/>
</dbReference>
<proteinExistence type="predicted"/>
<sequence>MAVSQQIQNLEKSFKVFNRVSSQLETSYHQLEDRVSQLQGELAGRVSAQTVTADASLLRAILTALPAGVVVVDGSGQISEFNPGATAMLGELRHGEMWANVIARVFSPRSDDGHEISLRDGRRVSIATCPLGNQPGQVLLITDLTETRELQDNLGQHQRLIAMGEMAAGLAHQIRTPLASSLLFAAQLKNTRLDNHARSQLADKVTERLRQLESLISDMLIFSRTGYSGQECVSVATLFVELENQIAGLCQQRDIQLVVMCETPTQEIKGNPRILGSALLNLANNAIQAMGKENGQPSRLTLLARNGVCNTVELCVIDNGPGIPEDIQHELFKPFFTTRNDGTGLGLAVVKAVAQAHGGCVRMESIPAQGSEFILQLPIVGTVKNTTPNPEEAL</sequence>
<dbReference type="SMART" id="SM00387">
    <property type="entry name" value="HATPase_c"/>
    <property type="match status" value="1"/>
</dbReference>
<dbReference type="InterPro" id="IPR004358">
    <property type="entry name" value="Sig_transdc_His_kin-like_C"/>
</dbReference>
<dbReference type="PANTHER" id="PTHR43065">
    <property type="entry name" value="SENSOR HISTIDINE KINASE"/>
    <property type="match status" value="1"/>
</dbReference>
<dbReference type="InterPro" id="IPR036097">
    <property type="entry name" value="HisK_dim/P_sf"/>
</dbReference>
<dbReference type="SMART" id="SM00388">
    <property type="entry name" value="HisKA"/>
    <property type="match status" value="1"/>
</dbReference>
<dbReference type="InterPro" id="IPR003661">
    <property type="entry name" value="HisK_dim/P_dom"/>
</dbReference>
<evidence type="ECO:0000313" key="4">
    <source>
        <dbReference type="EMBL" id="VAX04168.1"/>
    </source>
</evidence>
<dbReference type="PRINTS" id="PR00344">
    <property type="entry name" value="BCTRLSENSOR"/>
</dbReference>
<evidence type="ECO:0000259" key="3">
    <source>
        <dbReference type="PROSITE" id="PS50112"/>
    </source>
</evidence>
<dbReference type="Gene3D" id="3.30.565.10">
    <property type="entry name" value="Histidine kinase-like ATPase, C-terminal domain"/>
    <property type="match status" value="1"/>
</dbReference>
<dbReference type="SUPFAM" id="SSF47384">
    <property type="entry name" value="Homodimeric domain of signal transducing histidine kinase"/>
    <property type="match status" value="1"/>
</dbReference>
<dbReference type="AlphaFoldDB" id="A0A3B1AY27"/>
<keyword evidence="4" id="KW-0418">Kinase</keyword>
<dbReference type="PANTHER" id="PTHR43065:SF29">
    <property type="entry name" value="SENSOR PROTEIN KINASE FLES"/>
    <property type="match status" value="1"/>
</dbReference>